<name>A0A8J4A6Z3_9ACTN</name>
<keyword evidence="3" id="KW-1185">Reference proteome</keyword>
<protein>
    <submittedName>
        <fullName evidence="2">Uncharacterized protein</fullName>
    </submittedName>
</protein>
<comment type="caution">
    <text evidence="2">The sequence shown here is derived from an EMBL/GenBank/DDBJ whole genome shotgun (WGS) entry which is preliminary data.</text>
</comment>
<evidence type="ECO:0000313" key="2">
    <source>
        <dbReference type="EMBL" id="GIL25320.1"/>
    </source>
</evidence>
<feature type="region of interest" description="Disordered" evidence="1">
    <location>
        <begin position="41"/>
        <end position="121"/>
    </location>
</feature>
<dbReference type="Proteomes" id="UP000614996">
    <property type="component" value="Unassembled WGS sequence"/>
</dbReference>
<evidence type="ECO:0000256" key="1">
    <source>
        <dbReference type="SAM" id="MobiDB-lite"/>
    </source>
</evidence>
<accession>A0A8J4A6Z3</accession>
<feature type="compositionally biased region" description="Basic and acidic residues" evidence="1">
    <location>
        <begin position="56"/>
        <end position="70"/>
    </location>
</feature>
<reference evidence="3" key="1">
    <citation type="journal article" date="2021" name="Int. J. Syst. Evol. Microbiol.">
        <title>Actinocatenispora comari sp. nov., an endophytic actinomycete isolated from aerial parts of Comarum salesowianum.</title>
        <authorList>
            <person name="Oyunbileg N."/>
            <person name="Iizaka Y."/>
            <person name="Hamada M."/>
            <person name="Davaapurev B.O."/>
            <person name="Fukumoto A."/>
            <person name="Tsetseg B."/>
            <person name="Kato F."/>
            <person name="Tamura T."/>
            <person name="Batkhuu J."/>
            <person name="Anzai Y."/>
        </authorList>
    </citation>
    <scope>NUCLEOTIDE SEQUENCE [LARGE SCALE GENOMIC DNA]</scope>
    <source>
        <strain evidence="3">NUM-2625</strain>
    </source>
</reference>
<proteinExistence type="predicted"/>
<dbReference type="EMBL" id="BOPO01000006">
    <property type="protein sequence ID" value="GIL25320.1"/>
    <property type="molecule type" value="Genomic_DNA"/>
</dbReference>
<organism evidence="2 3">
    <name type="scientific">Actinocatenispora comari</name>
    <dbReference type="NCBI Taxonomy" id="2807577"/>
    <lineage>
        <taxon>Bacteria</taxon>
        <taxon>Bacillati</taxon>
        <taxon>Actinomycetota</taxon>
        <taxon>Actinomycetes</taxon>
        <taxon>Micromonosporales</taxon>
        <taxon>Micromonosporaceae</taxon>
        <taxon>Actinocatenispora</taxon>
    </lineage>
</organism>
<gene>
    <name evidence="2" type="ORF">NUM_05750</name>
</gene>
<dbReference type="AlphaFoldDB" id="A0A8J4A6Z3"/>
<evidence type="ECO:0000313" key="3">
    <source>
        <dbReference type="Proteomes" id="UP000614996"/>
    </source>
</evidence>
<sequence length="158" mass="17176">MRPVSGGNKTSHGFECVRRCEVCERLWFLAGEEGRCHGLEPGDQPGAGNLGDDCAAQERVERVPEERRLGGSDNGVDDSCHRGGRLGVARLGIPSYQSGNERKYRQPSETSGFRGDPRPSPKVLNGGWWEWLATGVLHQSQDSIGERYGAGVAHLDSS</sequence>